<name>A0A0G4PD76_PENC3</name>
<keyword evidence="3" id="KW-1185">Reference proteome</keyword>
<proteinExistence type="predicted"/>
<evidence type="ECO:0000313" key="3">
    <source>
        <dbReference type="Proteomes" id="UP000053732"/>
    </source>
</evidence>
<protein>
    <submittedName>
        <fullName evidence="2">Str. FM013</fullName>
    </submittedName>
</protein>
<gene>
    <name evidence="2" type="ORF">PCAMFM013_S011g000277</name>
</gene>
<accession>A0A0G4PD76</accession>
<evidence type="ECO:0000256" key="1">
    <source>
        <dbReference type="SAM" id="MobiDB-lite"/>
    </source>
</evidence>
<feature type="region of interest" description="Disordered" evidence="1">
    <location>
        <begin position="19"/>
        <end position="39"/>
    </location>
</feature>
<reference evidence="2 3" key="1">
    <citation type="journal article" date="2014" name="Nat. Commun.">
        <title>Multiple recent horizontal transfers of a large genomic region in cheese making fungi.</title>
        <authorList>
            <person name="Cheeseman K."/>
            <person name="Ropars J."/>
            <person name="Renault P."/>
            <person name="Dupont J."/>
            <person name="Gouzy J."/>
            <person name="Branca A."/>
            <person name="Abraham A.L."/>
            <person name="Ceppi M."/>
            <person name="Conseiller E."/>
            <person name="Debuchy R."/>
            <person name="Malagnac F."/>
            <person name="Goarin A."/>
            <person name="Silar P."/>
            <person name="Lacoste S."/>
            <person name="Sallet E."/>
            <person name="Bensimon A."/>
            <person name="Giraud T."/>
            <person name="Brygoo Y."/>
        </authorList>
    </citation>
    <scope>NUCLEOTIDE SEQUENCE [LARGE SCALE GENOMIC DNA]</scope>
    <source>
        <strain evidence="3">FM 013</strain>
    </source>
</reference>
<sequence length="99" mass="11137">MVILLSDFGNTFSPAQEKRFESHTPLLSDPRRPDFSQLNPSKFHPISGHLDAPSILDIIAQSSLFEGLFADDFESNEQDALFSMLRSMFSFKPENRGSS</sequence>
<dbReference type="Proteomes" id="UP000053732">
    <property type="component" value="Unassembled WGS sequence"/>
</dbReference>
<organism evidence="2 3">
    <name type="scientific">Penicillium camemberti (strain FM 013)</name>
    <dbReference type="NCBI Taxonomy" id="1429867"/>
    <lineage>
        <taxon>Eukaryota</taxon>
        <taxon>Fungi</taxon>
        <taxon>Dikarya</taxon>
        <taxon>Ascomycota</taxon>
        <taxon>Pezizomycotina</taxon>
        <taxon>Eurotiomycetes</taxon>
        <taxon>Eurotiomycetidae</taxon>
        <taxon>Eurotiales</taxon>
        <taxon>Aspergillaceae</taxon>
        <taxon>Penicillium</taxon>
    </lineage>
</organism>
<dbReference type="EMBL" id="HG793144">
    <property type="protein sequence ID" value="CRL24283.1"/>
    <property type="molecule type" value="Genomic_DNA"/>
</dbReference>
<dbReference type="AlphaFoldDB" id="A0A0G4PD76"/>
<evidence type="ECO:0000313" key="2">
    <source>
        <dbReference type="EMBL" id="CRL24283.1"/>
    </source>
</evidence>